<proteinExistence type="inferred from homology"/>
<keyword evidence="6 8" id="KW-1133">Transmembrane helix</keyword>
<evidence type="ECO:0000256" key="3">
    <source>
        <dbReference type="ARBA" id="ARBA00022475"/>
    </source>
</evidence>
<keyword evidence="5 8" id="KW-0812">Transmembrane</keyword>
<dbReference type="Pfam" id="PF00482">
    <property type="entry name" value="T2SSF"/>
    <property type="match status" value="2"/>
</dbReference>
<keyword evidence="4" id="KW-0997">Cell inner membrane</keyword>
<feature type="transmembrane region" description="Helical" evidence="8">
    <location>
        <begin position="280"/>
        <end position="298"/>
    </location>
</feature>
<dbReference type="AlphaFoldDB" id="A0A285H0C1"/>
<organism evidence="10 11">
    <name type="scientific">Paractinoplanes atraurantiacus</name>
    <dbReference type="NCBI Taxonomy" id="1036182"/>
    <lineage>
        <taxon>Bacteria</taxon>
        <taxon>Bacillati</taxon>
        <taxon>Actinomycetota</taxon>
        <taxon>Actinomycetes</taxon>
        <taxon>Micromonosporales</taxon>
        <taxon>Micromonosporaceae</taxon>
        <taxon>Paractinoplanes</taxon>
    </lineage>
</organism>
<dbReference type="PANTHER" id="PTHR30012">
    <property type="entry name" value="GENERAL SECRETION PATHWAY PROTEIN"/>
    <property type="match status" value="1"/>
</dbReference>
<reference evidence="10 11" key="1">
    <citation type="submission" date="2017-09" db="EMBL/GenBank/DDBJ databases">
        <authorList>
            <person name="Ehlers B."/>
            <person name="Leendertz F.H."/>
        </authorList>
    </citation>
    <scope>NUCLEOTIDE SEQUENCE [LARGE SCALE GENOMIC DNA]</scope>
    <source>
        <strain evidence="10 11">CGMCC 4.6857</strain>
    </source>
</reference>
<dbReference type="GO" id="GO:0005886">
    <property type="term" value="C:plasma membrane"/>
    <property type="evidence" value="ECO:0007669"/>
    <property type="project" value="UniProtKB-SubCell"/>
</dbReference>
<feature type="domain" description="Type II secretion system protein GspF" evidence="9">
    <location>
        <begin position="73"/>
        <end position="196"/>
    </location>
</feature>
<dbReference type="FunFam" id="1.20.81.30:FF:000001">
    <property type="entry name" value="Type II secretion system protein F"/>
    <property type="match status" value="2"/>
</dbReference>
<evidence type="ECO:0000256" key="1">
    <source>
        <dbReference type="ARBA" id="ARBA00004429"/>
    </source>
</evidence>
<evidence type="ECO:0000256" key="2">
    <source>
        <dbReference type="ARBA" id="ARBA00005745"/>
    </source>
</evidence>
<accession>A0A285H0C1</accession>
<evidence type="ECO:0000313" key="11">
    <source>
        <dbReference type="Proteomes" id="UP000219612"/>
    </source>
</evidence>
<keyword evidence="11" id="KW-1185">Reference proteome</keyword>
<feature type="transmembrane region" description="Helical" evidence="8">
    <location>
        <begin position="215"/>
        <end position="236"/>
    </location>
</feature>
<keyword evidence="7 8" id="KW-0472">Membrane</keyword>
<sequence>MPVTKIYRYSSIDAAGHRGKGTVEAPNEAAAGHLLRQRGETPLELSEAGKGLDRELKIPGVGGRVKLKDLALFARQFATMTSSGMSLLRSLAILEEQTSAPALKKSIGELRAEVSAGASLSGAMAKHDKVFPRLMIAMVRAGETGGMIDQALEQIANSLEKDTALRGKIKSAMTYPVIVLSFTFIMIAAVLIWIVPIFENMFASLGGELPAPTQFLVTASHNMVWIGPLVIILGVAGTVTYKQQMRTNADFRFKVDQLKVKTPVFGPLLRKLAMSRFSRNLGLLLNVGVPVMQALTVVGETTGNEVINAAMKDVQNAVRDGNTMSSALRTHPIFPAMVTQMIEVGEESGQISQMLDKVADFYDREVDSAAESLTASIEPIMVLVMGTVVGSMVICLYLPMFSIGQQIQTN</sequence>
<dbReference type="EMBL" id="OBDY01000003">
    <property type="protein sequence ID" value="SNY29269.1"/>
    <property type="molecule type" value="Genomic_DNA"/>
</dbReference>
<evidence type="ECO:0000256" key="6">
    <source>
        <dbReference type="ARBA" id="ARBA00022989"/>
    </source>
</evidence>
<evidence type="ECO:0000256" key="8">
    <source>
        <dbReference type="SAM" id="Phobius"/>
    </source>
</evidence>
<comment type="subcellular location">
    <subcellularLocation>
        <location evidence="1">Cell inner membrane</location>
        <topology evidence="1">Multi-pass membrane protein</topology>
    </subcellularLocation>
</comment>
<dbReference type="OrthoDB" id="9805682at2"/>
<evidence type="ECO:0000256" key="4">
    <source>
        <dbReference type="ARBA" id="ARBA00022519"/>
    </source>
</evidence>
<keyword evidence="3" id="KW-1003">Cell membrane</keyword>
<dbReference type="Gene3D" id="1.20.81.30">
    <property type="entry name" value="Type II secretion system (T2SS), domain F"/>
    <property type="match status" value="2"/>
</dbReference>
<evidence type="ECO:0000259" key="9">
    <source>
        <dbReference type="Pfam" id="PF00482"/>
    </source>
</evidence>
<dbReference type="InterPro" id="IPR003004">
    <property type="entry name" value="GspF/PilC"/>
</dbReference>
<feature type="transmembrane region" description="Helical" evidence="8">
    <location>
        <begin position="380"/>
        <end position="398"/>
    </location>
</feature>
<gene>
    <name evidence="10" type="ORF">SAMN05421748_103221</name>
</gene>
<dbReference type="InterPro" id="IPR042094">
    <property type="entry name" value="T2SS_GspF_sf"/>
</dbReference>
<dbReference type="PRINTS" id="PR00812">
    <property type="entry name" value="BCTERIALGSPF"/>
</dbReference>
<feature type="transmembrane region" description="Helical" evidence="8">
    <location>
        <begin position="175"/>
        <end position="195"/>
    </location>
</feature>
<evidence type="ECO:0000256" key="5">
    <source>
        <dbReference type="ARBA" id="ARBA00022692"/>
    </source>
</evidence>
<dbReference type="InterPro" id="IPR018076">
    <property type="entry name" value="T2SS_GspF_dom"/>
</dbReference>
<dbReference type="RefSeq" id="WP_097319438.1">
    <property type="nucleotide sequence ID" value="NZ_OBDY01000003.1"/>
</dbReference>
<dbReference type="PANTHER" id="PTHR30012:SF0">
    <property type="entry name" value="TYPE II SECRETION SYSTEM PROTEIN F-RELATED"/>
    <property type="match status" value="1"/>
</dbReference>
<dbReference type="Proteomes" id="UP000219612">
    <property type="component" value="Unassembled WGS sequence"/>
</dbReference>
<protein>
    <submittedName>
        <fullName evidence="10">Type IV pilus assembly protein PilC</fullName>
    </submittedName>
</protein>
<evidence type="ECO:0000313" key="10">
    <source>
        <dbReference type="EMBL" id="SNY29269.1"/>
    </source>
</evidence>
<feature type="domain" description="Type II secretion system protein GspF" evidence="9">
    <location>
        <begin position="277"/>
        <end position="399"/>
    </location>
</feature>
<comment type="similarity">
    <text evidence="2">Belongs to the GSP F family.</text>
</comment>
<evidence type="ECO:0000256" key="7">
    <source>
        <dbReference type="ARBA" id="ARBA00023136"/>
    </source>
</evidence>
<name>A0A285H0C1_9ACTN</name>